<dbReference type="Proteomes" id="UP000054524">
    <property type="component" value="Unassembled WGS sequence"/>
</dbReference>
<evidence type="ECO:0000313" key="1">
    <source>
        <dbReference type="EMBL" id="KFG26410.1"/>
    </source>
</evidence>
<proteinExistence type="predicted"/>
<dbReference type="EMBL" id="AKIJ01000003">
    <property type="protein sequence ID" value="KFG26410.1"/>
    <property type="molecule type" value="Genomic_DNA"/>
</dbReference>
<reference evidence="1 2" key="1">
    <citation type="journal article" date="2014" name="Genome Announc.">
        <title>Genome Sequence of the Microsporidian Species Nematocida sp1 Strain ERTm6 (ATCC PRA-372).</title>
        <authorList>
            <person name="Bakowski M.A."/>
            <person name="Priest M."/>
            <person name="Young S."/>
            <person name="Cuomo C.A."/>
            <person name="Troemel E.R."/>
        </authorList>
    </citation>
    <scope>NUCLEOTIDE SEQUENCE [LARGE SCALE GENOMIC DNA]</scope>
    <source>
        <strain evidence="1 2">ERTm6</strain>
    </source>
</reference>
<comment type="caution">
    <text evidence="1">The sequence shown here is derived from an EMBL/GenBank/DDBJ whole genome shotgun (WGS) entry which is preliminary data.</text>
</comment>
<dbReference type="HOGENOM" id="CLU_1571081_0_0_1"/>
<dbReference type="RefSeq" id="XP_052904965.1">
    <property type="nucleotide sequence ID" value="XM_053049160.1"/>
</dbReference>
<accession>A0A086J2P2</accession>
<dbReference type="AlphaFoldDB" id="A0A086J2P2"/>
<protein>
    <submittedName>
        <fullName evidence="1">Uncharacterized protein</fullName>
    </submittedName>
</protein>
<evidence type="ECO:0000313" key="2">
    <source>
        <dbReference type="Proteomes" id="UP000054524"/>
    </source>
</evidence>
<name>A0A086J2P2_NEMA1</name>
<gene>
    <name evidence="1" type="ORF">NESG_01533</name>
</gene>
<organism evidence="1 2">
    <name type="scientific">Nematocida ausubeli (strain ATCC PRA-371 / ERTm2)</name>
    <name type="common">Nematode killer fungus</name>
    <dbReference type="NCBI Taxonomy" id="1913371"/>
    <lineage>
        <taxon>Eukaryota</taxon>
        <taxon>Fungi</taxon>
        <taxon>Fungi incertae sedis</taxon>
        <taxon>Microsporidia</taxon>
        <taxon>Nematocida</taxon>
    </lineage>
</organism>
<sequence>MQWDRFVKKEVHCEKDNWPIGREKEYLDRISVDDKNDWYFEVNGVKHLLPIQNIVRVTKAQDTTEEYLINNKSVGIVLKPSGRIRKFFRIPSVTPESLTYFGNSLVAGLSHSKEEVVSFTVGGVNSDSEFSITNMGVAIRLENCTEMSADENGLYVLHDGGICTLFPAEF</sequence>
<dbReference type="GeneID" id="77676506"/>
<keyword evidence="2" id="KW-1185">Reference proteome</keyword>